<dbReference type="OrthoDB" id="295668at2759"/>
<dbReference type="PANTHER" id="PTHR16166:SF93">
    <property type="entry name" value="INTERMEMBRANE LIPID TRANSFER PROTEIN VPS13"/>
    <property type="match status" value="1"/>
</dbReference>
<name>U6M9A6_EIMMA</name>
<keyword evidence="3" id="KW-1185">Reference proteome</keyword>
<evidence type="ECO:0000256" key="1">
    <source>
        <dbReference type="ARBA" id="ARBA00006545"/>
    </source>
</evidence>
<sequence>MLESFLLPHLNTALSAVFEDLEPHQLYASILGGSLVLRNLKLKKDALAPLSIPVDVTYGHIEKLEIKLNILRLLTGPIVINAEDVLVVGTTQPPSAWNVEREEFLRDQQRNLTLLTDECLTYAREESGLPSVLQRAAYAIIQRIRLSVTRLEVRLEDTETASGQHFAFGLRAARLFNVRCDSNWEAECQPSTAVGTSCNTSASNAPTSNNASSQSWFDWLKSFAGRHVNKESPDEKIPESFHLKTVMEGSCVYLDPINSGHEHVSWLPYPAVYRATIIEELQKYLLLDYHYSSAKDATPWSIFRRPRQGEGHGIASFLPVSTLSQAVLARRMRDAASSGNPVPKSDEQRLPEVSNVDKRTGNSKFHPLAAFGTPKTAEGSSYNAHKQKPSEFLRFSDLYCPKMFWQIANRTAPHHMYILKPGEVELRVRELTPKEDEMAKYRFAWRRHLVRYALNATNNGKALNLQIKSGQTRVAFTSQSDAEAADWDAQEATDEKFIREFEAKYWPTVILPLRQLALQDLKQKVCFGQSSRMTSLSQQQYAVDGGTVIPYRTLEGGQLGSVKQRGDGAGLESGVASYGNGGHTTSVQGLMEDMADELSVASEAEQQMIKCIQQMQPCRLAKSVQFTVQLYDLEVTLAAAYEAPACIRVKFDELYTHAAMYYDLRMQFVTAFEGVQVTDSLMPNLTHRRVVVSRSCTKSCREARRLSESWRGSHRDTTAEAVLSSYGCTSCGSNSIHGTPPLSPLQPVNTACILDWSTNCIRQSGCPLQYSKKEHEGEIRNNQDAPAGGWLRFDKSFVPLEGIPDVRLYLQTHGSLLCTITPAAVAYVVEALQQPVHLVEGSSILEAASREVQEALRRNELFFAQLLVGEVDHLTVDVCVDIPVSHKFLVPFSHEVSQCRGVLFQSGVVSVDSSLNPPQLQALASSHTCIGKPYDRYSIVITGACLQRVINCQLIECSPHAYMIDPYSPLKEKGDSAQGCSVALKKRGTQEVSPHNIYTSTGTKCRRWEELHANSSSRRLKAPSSDRTDNRLDIVTPPAACEANEANSKFDKDIVAFTGFLATVQAALKVVAQLWDAPLAVDENADVKPFSGSTSSATLSLTETKESCSTKLQMLRSFTRTNKVGLYFLEVTQVTGILMQSFASEDMAAVVHICNDSSLPLT</sequence>
<evidence type="ECO:0000313" key="2">
    <source>
        <dbReference type="EMBL" id="CDJ60591.1"/>
    </source>
</evidence>
<dbReference type="Proteomes" id="UP000030763">
    <property type="component" value="Unassembled WGS sequence"/>
</dbReference>
<gene>
    <name evidence="2" type="ORF">EMWEY_00007070</name>
</gene>
<reference evidence="2" key="2">
    <citation type="submission" date="2013-10" db="EMBL/GenBank/DDBJ databases">
        <authorList>
            <person name="Aslett M."/>
        </authorList>
    </citation>
    <scope>NUCLEOTIDE SEQUENCE [LARGE SCALE GENOMIC DNA]</scope>
    <source>
        <strain evidence="2">Weybridge</strain>
    </source>
</reference>
<dbReference type="GO" id="GO:0006623">
    <property type="term" value="P:protein targeting to vacuole"/>
    <property type="evidence" value="ECO:0007669"/>
    <property type="project" value="TreeGrafter"/>
</dbReference>
<evidence type="ECO:0000313" key="3">
    <source>
        <dbReference type="Proteomes" id="UP000030763"/>
    </source>
</evidence>
<dbReference type="VEuPathDB" id="ToxoDB:EMWEY_00007070"/>
<dbReference type="GeneID" id="25334693"/>
<dbReference type="InterPro" id="IPR026847">
    <property type="entry name" value="VPS13"/>
</dbReference>
<dbReference type="GO" id="GO:0045053">
    <property type="term" value="P:protein retention in Golgi apparatus"/>
    <property type="evidence" value="ECO:0007669"/>
    <property type="project" value="TreeGrafter"/>
</dbReference>
<comment type="similarity">
    <text evidence="1">Belongs to the VPS13 family.</text>
</comment>
<protein>
    <submittedName>
        <fullName evidence="2">AGAP005082-PA, related, related</fullName>
    </submittedName>
</protein>
<dbReference type="RefSeq" id="XP_013337241.1">
    <property type="nucleotide sequence ID" value="XM_013481787.1"/>
</dbReference>
<dbReference type="EMBL" id="HG721885">
    <property type="protein sequence ID" value="CDJ60591.1"/>
    <property type="molecule type" value="Genomic_DNA"/>
</dbReference>
<reference evidence="2" key="1">
    <citation type="submission" date="2013-10" db="EMBL/GenBank/DDBJ databases">
        <title>Genomic analysis of the causative agents of coccidiosis in chickens.</title>
        <authorList>
            <person name="Reid A.J."/>
            <person name="Blake D."/>
            <person name="Billington K."/>
            <person name="Browne H."/>
            <person name="Dunn M."/>
            <person name="Hung S."/>
            <person name="Kawahara F."/>
            <person name="Miranda-Saavedra D."/>
            <person name="Mourier T."/>
            <person name="Nagra H."/>
            <person name="Otto T.D."/>
            <person name="Rawlings N."/>
            <person name="Sanchez A."/>
            <person name="Sanders M."/>
            <person name="Subramaniam C."/>
            <person name="Tay Y."/>
            <person name="Dear P."/>
            <person name="Doerig C."/>
            <person name="Gruber A."/>
            <person name="Parkinson J."/>
            <person name="Shirley M."/>
            <person name="Wan K.L."/>
            <person name="Berriman M."/>
            <person name="Tomley F."/>
            <person name="Pain A."/>
        </authorList>
    </citation>
    <scope>NUCLEOTIDE SEQUENCE [LARGE SCALE GENOMIC DNA]</scope>
    <source>
        <strain evidence="2">Weybridge</strain>
    </source>
</reference>
<accession>U6M9A6</accession>
<dbReference type="AlphaFoldDB" id="U6M9A6"/>
<organism evidence="2 3">
    <name type="scientific">Eimeria maxima</name>
    <name type="common">Coccidian parasite</name>
    <dbReference type="NCBI Taxonomy" id="5804"/>
    <lineage>
        <taxon>Eukaryota</taxon>
        <taxon>Sar</taxon>
        <taxon>Alveolata</taxon>
        <taxon>Apicomplexa</taxon>
        <taxon>Conoidasida</taxon>
        <taxon>Coccidia</taxon>
        <taxon>Eucoccidiorida</taxon>
        <taxon>Eimeriorina</taxon>
        <taxon>Eimeriidae</taxon>
        <taxon>Eimeria</taxon>
    </lineage>
</organism>
<proteinExistence type="inferred from homology"/>
<dbReference type="PANTHER" id="PTHR16166">
    <property type="entry name" value="VACUOLAR PROTEIN SORTING-ASSOCIATED PROTEIN VPS13"/>
    <property type="match status" value="1"/>
</dbReference>